<dbReference type="PATRIC" id="fig|1205910.3.peg.1603"/>
<dbReference type="InterPro" id="IPR057037">
    <property type="entry name" value="TPR_rep_actino"/>
</dbReference>
<evidence type="ECO:0000259" key="1">
    <source>
        <dbReference type="Pfam" id="PF23275"/>
    </source>
</evidence>
<proteinExistence type="predicted"/>
<reference evidence="2 3" key="1">
    <citation type="journal article" date="2012" name="J. Bacteriol.">
        <title>Whole-Genome Sequence of Nocardiopsis alba Strain ATCC BAA-2165, Associated with Honeybees.</title>
        <authorList>
            <person name="Qiao J."/>
            <person name="Chen L."/>
            <person name="Li Y."/>
            <person name="Wang J."/>
            <person name="Zhang W."/>
            <person name="Chen S."/>
        </authorList>
    </citation>
    <scope>NUCLEOTIDE SEQUENCE [LARGE SCALE GENOMIC DNA]</scope>
    <source>
        <strain evidence="3">ATCC BAA-2165 / BE74</strain>
    </source>
</reference>
<dbReference type="Proteomes" id="UP000003779">
    <property type="component" value="Chromosome"/>
</dbReference>
<reference evidence="3" key="2">
    <citation type="submission" date="2012-08" db="EMBL/GenBank/DDBJ databases">
        <title>Whole-genome sequence of Nocardiopsis alba strain ATCC BAA-2165 associated with honeybees.</title>
        <authorList>
            <person name="Qiao J."/>
            <person name="Chen L."/>
            <person name="Li Y."/>
            <person name="Wang J."/>
            <person name="Zhang W."/>
            <person name="Chen S."/>
        </authorList>
    </citation>
    <scope>NUCLEOTIDE SEQUENCE [LARGE SCALE GENOMIC DNA]</scope>
    <source>
        <strain evidence="3">ATCC BAA-2165 / BE74</strain>
    </source>
</reference>
<protein>
    <recommendedName>
        <fullName evidence="1">TPR repeat domain-containing protein</fullName>
    </recommendedName>
</protein>
<evidence type="ECO:0000313" key="3">
    <source>
        <dbReference type="Proteomes" id="UP000003779"/>
    </source>
</evidence>
<dbReference type="AlphaFoldDB" id="J7L612"/>
<dbReference type="Pfam" id="PF23275">
    <property type="entry name" value="TPR_23"/>
    <property type="match status" value="1"/>
</dbReference>
<feature type="domain" description="TPR repeat" evidence="1">
    <location>
        <begin position="233"/>
        <end position="453"/>
    </location>
</feature>
<dbReference type="eggNOG" id="ENOG5033TG7">
    <property type="taxonomic scope" value="Bacteria"/>
</dbReference>
<organism evidence="2 3">
    <name type="scientific">Nocardiopsis alba (strain ATCC BAA-2165 / BE74)</name>
    <dbReference type="NCBI Taxonomy" id="1205910"/>
    <lineage>
        <taxon>Bacteria</taxon>
        <taxon>Bacillati</taxon>
        <taxon>Actinomycetota</taxon>
        <taxon>Actinomycetes</taxon>
        <taxon>Streptosporangiales</taxon>
        <taxon>Nocardiopsidaceae</taxon>
        <taxon>Nocardiopsis</taxon>
    </lineage>
</organism>
<sequence>MAGMPKNECDIDSGSVDSARQDYDNLFSKISGRSGEYNLITEPVSFDFSGLVAENLRSAANENQSAWQSSLSACSLAFGVLSEVYEAVVEYDEKLDDIQARYSSYVKNLGDTLQPDSITVMQSFQTEADTALTNLRTRCDWAEEKLESGATPESMRALAAAGHFGEYGQIGYYINEDLNYYHVDETQAETIAVHLRDGVLEGRGGSIEALEDNPELLALITNVALRANTAERNGEKLTDGEIAFLETIHDELEIGEDGFLDFLDQVKSSEHISDSLREEINRSLANGTLALSNEAVGGGVDLLPDEIQGTILGPPGINADALLNGGDPQDYMDNYNDWGSRFSSLSDYLGSSSPGIKCGTEFSTTLLATTANNVIFADFYPDGPGDSTYQKILDVAARNPEANNIMLTGKDFDGNVYEHHEKNEGITPEFFLEAIYTRDWPDDGQAASKVTDWISDFSASDDEEKQDWAGEAAASLISILTEEPEDDKDKNPFLFTGVEIEDNPSVAVTELNPELAGALADVYMTYLDDLTVNHSGDTGYGEPSVERDDYALFHEGGENVLLVNSNDKERFIQLLVANDDMAPNIIAVTEAQERKIIEEVLLGDGTHMGTPGRQAAALRTILDNALIQEYEDREMSSEDAIKKTKEQWEKGYSVFTAVASGAAGAANPILGVGTSVILEMMKDPYKDFVEEMVGKPVTFNLDDNFMKTAQDREDHSNLQALAVMVDLGMIDIATLEEEGLLVGEGNSRRLPVTTSDWETSPEGFIPHVEDLVRENAGDRSEEIEAYIERFKNTHDPDLYQDRVGG</sequence>
<dbReference type="KEGG" id="nal:B005_1691"/>
<dbReference type="HOGENOM" id="CLU_349789_0_0_11"/>
<gene>
    <name evidence="2" type="ordered locus">B005_1691</name>
</gene>
<name>J7L612_NOCAA</name>
<dbReference type="EMBL" id="CP003788">
    <property type="protein sequence ID" value="AFR06214.1"/>
    <property type="molecule type" value="Genomic_DNA"/>
</dbReference>
<accession>J7L612</accession>
<evidence type="ECO:0000313" key="2">
    <source>
        <dbReference type="EMBL" id="AFR06214.1"/>
    </source>
</evidence>